<organism evidence="1 2">
    <name type="scientific">Podarcis lilfordi</name>
    <name type="common">Lilford's wall lizard</name>
    <dbReference type="NCBI Taxonomy" id="74358"/>
    <lineage>
        <taxon>Eukaryota</taxon>
        <taxon>Metazoa</taxon>
        <taxon>Chordata</taxon>
        <taxon>Craniata</taxon>
        <taxon>Vertebrata</taxon>
        <taxon>Euteleostomi</taxon>
        <taxon>Lepidosauria</taxon>
        <taxon>Squamata</taxon>
        <taxon>Bifurcata</taxon>
        <taxon>Unidentata</taxon>
        <taxon>Episquamata</taxon>
        <taxon>Laterata</taxon>
        <taxon>Lacertibaenia</taxon>
        <taxon>Lacertidae</taxon>
        <taxon>Podarcis</taxon>
    </lineage>
</organism>
<accession>A0AA35JRF4</accession>
<protein>
    <submittedName>
        <fullName evidence="1">Uncharacterized protein</fullName>
    </submittedName>
</protein>
<sequence>MCPSTDHHDGLETSCSCLLRYENPDPQSTISDSPSGLIHKCIKCWKTQHSPLLPRERGRFVQSATVPPAYMLQNGFLELNLKLLVGIRIASCKLSLGGSSVGSGSIERKVQGSNFAKCLHHYTSRFAVPLEARSLVMWLQEWGMQSDCYVPSLFSPVEDKVSALKEAVSILALVLKARP</sequence>
<gene>
    <name evidence="1" type="ORF">PODLI_1B040981</name>
</gene>
<proteinExistence type="predicted"/>
<dbReference type="Proteomes" id="UP001178461">
    <property type="component" value="Chromosome 1"/>
</dbReference>
<keyword evidence="2" id="KW-1185">Reference proteome</keyword>
<dbReference type="AlphaFoldDB" id="A0AA35JRF4"/>
<reference evidence="1" key="1">
    <citation type="submission" date="2022-12" db="EMBL/GenBank/DDBJ databases">
        <authorList>
            <person name="Alioto T."/>
            <person name="Alioto T."/>
            <person name="Gomez Garrido J."/>
        </authorList>
    </citation>
    <scope>NUCLEOTIDE SEQUENCE</scope>
</reference>
<evidence type="ECO:0000313" key="2">
    <source>
        <dbReference type="Proteomes" id="UP001178461"/>
    </source>
</evidence>
<name>A0AA35JRF4_9SAUR</name>
<evidence type="ECO:0000313" key="1">
    <source>
        <dbReference type="EMBL" id="CAI5764751.1"/>
    </source>
</evidence>
<dbReference type="EMBL" id="OX395126">
    <property type="protein sequence ID" value="CAI5764751.1"/>
    <property type="molecule type" value="Genomic_DNA"/>
</dbReference>